<comment type="caution">
    <text evidence="2">The sequence shown here is derived from an EMBL/GenBank/DDBJ whole genome shotgun (WGS) entry which is preliminary data.</text>
</comment>
<name>A0A9W8X211_9PLEO</name>
<proteinExistence type="predicted"/>
<evidence type="ECO:0000313" key="3">
    <source>
        <dbReference type="Proteomes" id="UP001140562"/>
    </source>
</evidence>
<reference evidence="2" key="1">
    <citation type="submission" date="2022-10" db="EMBL/GenBank/DDBJ databases">
        <title>Tapping the CABI collections for fungal endophytes: first genome assemblies for Collariella, Neodidymelliopsis, Ascochyta clinopodiicola, Didymella pomorum, Didymosphaeria variabile, Neocosmospora piperis and Neocucurbitaria cava.</title>
        <authorList>
            <person name="Hill R."/>
        </authorList>
    </citation>
    <scope>NUCLEOTIDE SEQUENCE</scope>
    <source>
        <strain evidence="2">IMI 360193</strain>
    </source>
</reference>
<organism evidence="2 3">
    <name type="scientific">Didymella glomerata</name>
    <dbReference type="NCBI Taxonomy" id="749621"/>
    <lineage>
        <taxon>Eukaryota</taxon>
        <taxon>Fungi</taxon>
        <taxon>Dikarya</taxon>
        <taxon>Ascomycota</taxon>
        <taxon>Pezizomycotina</taxon>
        <taxon>Dothideomycetes</taxon>
        <taxon>Pleosporomycetidae</taxon>
        <taxon>Pleosporales</taxon>
        <taxon>Pleosporineae</taxon>
        <taxon>Didymellaceae</taxon>
        <taxon>Didymella</taxon>
    </lineage>
</organism>
<feature type="region of interest" description="Disordered" evidence="1">
    <location>
        <begin position="1"/>
        <end position="25"/>
    </location>
</feature>
<dbReference type="Proteomes" id="UP001140562">
    <property type="component" value="Unassembled WGS sequence"/>
</dbReference>
<evidence type="ECO:0000256" key="1">
    <source>
        <dbReference type="SAM" id="MobiDB-lite"/>
    </source>
</evidence>
<dbReference type="EMBL" id="JAPEUV010000025">
    <property type="protein sequence ID" value="KAJ4339061.1"/>
    <property type="molecule type" value="Genomic_DNA"/>
</dbReference>
<keyword evidence="3" id="KW-1185">Reference proteome</keyword>
<protein>
    <submittedName>
        <fullName evidence="2">Uncharacterized protein</fullName>
    </submittedName>
</protein>
<evidence type="ECO:0000313" key="2">
    <source>
        <dbReference type="EMBL" id="KAJ4339061.1"/>
    </source>
</evidence>
<accession>A0A9W8X211</accession>
<dbReference type="AlphaFoldDB" id="A0A9W8X211"/>
<gene>
    <name evidence="2" type="ORF">N0V87_003496</name>
</gene>
<sequence>MNAPSEPPMADTKTAPVRSGTPATKEETYNQALDNYTLTLDRKLMRIATILHRTLIAFLENIWSGYVRAFEEKDSKLYIYESEPTHRPQWFAKFPRYLFRDGKNAKHAILTQSKCDQAYACLYALITKLFEDLNTDYRANDVDIMGVRETVRVKSDGTESECGLNTRHVILRLECRQTGRKWAIDLTGAHYGIYEPLHDLNQYKSAYVKRVVGYYPLTYALAQYNEYTTVQGLPRLLCGLPFRAGVILQRAISAWELQNQAIPGLLNLEEQSFNTAKHSLLRYLDESVQSFICDTDFSNDIGAAVSYERAFPGESNRQIDAIHQREYEASEGLDERFLQDE</sequence>
<dbReference type="OrthoDB" id="432970at2759"/>